<dbReference type="PANTHER" id="PTHR42978">
    <property type="entry name" value="QUORUM-QUENCHING LACTONASE YTNP-RELATED-RELATED"/>
    <property type="match status" value="1"/>
</dbReference>
<evidence type="ECO:0000256" key="4">
    <source>
        <dbReference type="ARBA" id="ARBA00022833"/>
    </source>
</evidence>
<reference evidence="5 6" key="1">
    <citation type="submission" date="2016-04" db="EMBL/GenBank/DDBJ databases">
        <title>Complete genome sequence of natural rubber-degrading, novel Gram-negative bacterium, Rhizobacter gummiphilus strain NS21.</title>
        <authorList>
            <person name="Tabata M."/>
            <person name="Kasai D."/>
            <person name="Fukuda M."/>
        </authorList>
    </citation>
    <scope>NUCLEOTIDE SEQUENCE [LARGE SCALE GENOMIC DNA]</scope>
    <source>
        <strain evidence="5 6">NS21</strain>
    </source>
</reference>
<evidence type="ECO:0000256" key="3">
    <source>
        <dbReference type="ARBA" id="ARBA00022801"/>
    </source>
</evidence>
<dbReference type="InterPro" id="IPR036866">
    <property type="entry name" value="RibonucZ/Hydroxyglut_hydro"/>
</dbReference>
<dbReference type="SUPFAM" id="SSF56281">
    <property type="entry name" value="Metallo-hydrolase/oxidoreductase"/>
    <property type="match status" value="1"/>
</dbReference>
<dbReference type="KEGG" id="rgu:A4W93_13060"/>
<dbReference type="CDD" id="cd07720">
    <property type="entry name" value="OPHC2-like_MBL-fold"/>
    <property type="match status" value="1"/>
</dbReference>
<comment type="similarity">
    <text evidence="1">Belongs to the metallo-beta-lactamase superfamily.</text>
</comment>
<evidence type="ECO:0000313" key="5">
    <source>
        <dbReference type="EMBL" id="ARN20749.1"/>
    </source>
</evidence>
<dbReference type="GO" id="GO:0016787">
    <property type="term" value="F:hydrolase activity"/>
    <property type="evidence" value="ECO:0007669"/>
    <property type="project" value="UniProtKB-KW"/>
</dbReference>
<dbReference type="STRING" id="946333.A4W93_13060"/>
<dbReference type="Pfam" id="PF00753">
    <property type="entry name" value="Lactamase_B"/>
    <property type="match status" value="1"/>
</dbReference>
<name>A0A1W6L8U8_9BURK</name>
<dbReference type="RefSeq" id="WP_085751028.1">
    <property type="nucleotide sequence ID" value="NZ_BSPR01000007.1"/>
</dbReference>
<accession>A0A1W6L8U8</accession>
<dbReference type="InterPro" id="IPR001279">
    <property type="entry name" value="Metallo-B-lactamas"/>
</dbReference>
<sequence>MFALTPLNRTLRAVALSAAFAAGSAVALPVLAAAPQVKTQAPGYYRMMLGDIEVTALSDGTVDLPVDKLLAAPAAKTQAALAKAHLKVPLETSVNAFLVNTGSRLVLIDAGAGALFGPTLGKLLENLQAAGYKADQVDDIVITHMHPDHVGGLAPQGTPVFPNATVHADKADSDFWLSKANQDAAPAESKGFFQGAMASLNPYVAAGRFKAFTADTEIAPGVKSSAAHGHTPGHTVYVVESKGEKLLLIGDLIHVGSVQLDNPDVTIAFDSDQKRALAARKAVFAKAAKEGAVVGASHLQFPGLGRLVAQGKGYRWVPVNYTAQVR</sequence>
<evidence type="ECO:0000313" key="6">
    <source>
        <dbReference type="Proteomes" id="UP000193427"/>
    </source>
</evidence>
<dbReference type="OrthoDB" id="9803916at2"/>
<keyword evidence="4" id="KW-0862">Zinc</keyword>
<dbReference type="AlphaFoldDB" id="A0A1W6L8U8"/>
<dbReference type="Gene3D" id="3.60.15.10">
    <property type="entry name" value="Ribonuclease Z/Hydroxyacylglutathione hydrolase-like"/>
    <property type="match status" value="1"/>
</dbReference>
<keyword evidence="6" id="KW-1185">Reference proteome</keyword>
<protein>
    <submittedName>
        <fullName evidence="5">MBL fold metallo-hydrolase</fullName>
    </submittedName>
</protein>
<proteinExistence type="inferred from homology"/>
<dbReference type="Proteomes" id="UP000193427">
    <property type="component" value="Chromosome"/>
</dbReference>
<dbReference type="PANTHER" id="PTHR42978:SF6">
    <property type="entry name" value="QUORUM-QUENCHING LACTONASE YTNP-RELATED"/>
    <property type="match status" value="1"/>
</dbReference>
<keyword evidence="2" id="KW-0479">Metal-binding</keyword>
<dbReference type="EMBL" id="CP015118">
    <property type="protein sequence ID" value="ARN20749.1"/>
    <property type="molecule type" value="Genomic_DNA"/>
</dbReference>
<organism evidence="5 6">
    <name type="scientific">Piscinibacter gummiphilus</name>
    <dbReference type="NCBI Taxonomy" id="946333"/>
    <lineage>
        <taxon>Bacteria</taxon>
        <taxon>Pseudomonadati</taxon>
        <taxon>Pseudomonadota</taxon>
        <taxon>Betaproteobacteria</taxon>
        <taxon>Burkholderiales</taxon>
        <taxon>Sphaerotilaceae</taxon>
        <taxon>Piscinibacter</taxon>
    </lineage>
</organism>
<evidence type="ECO:0000256" key="1">
    <source>
        <dbReference type="ARBA" id="ARBA00007749"/>
    </source>
</evidence>
<evidence type="ECO:0000256" key="2">
    <source>
        <dbReference type="ARBA" id="ARBA00022723"/>
    </source>
</evidence>
<dbReference type="GO" id="GO:0046872">
    <property type="term" value="F:metal ion binding"/>
    <property type="evidence" value="ECO:0007669"/>
    <property type="project" value="UniProtKB-KW"/>
</dbReference>
<gene>
    <name evidence="5" type="ORF">A4W93_13060</name>
</gene>
<dbReference type="SMART" id="SM00849">
    <property type="entry name" value="Lactamase_B"/>
    <property type="match status" value="1"/>
</dbReference>
<keyword evidence="3 5" id="KW-0378">Hydrolase</keyword>
<dbReference type="InterPro" id="IPR051013">
    <property type="entry name" value="MBL_superfamily_lactonases"/>
</dbReference>